<dbReference type="EMBL" id="CAJNNV010030160">
    <property type="protein sequence ID" value="CAE8631549.1"/>
    <property type="molecule type" value="Genomic_DNA"/>
</dbReference>
<feature type="compositionally biased region" description="Polar residues" evidence="1">
    <location>
        <begin position="799"/>
        <end position="814"/>
    </location>
</feature>
<gene>
    <name evidence="2" type="ORF">PGLA1383_LOCUS47641</name>
</gene>
<comment type="caution">
    <text evidence="2">The sequence shown here is derived from an EMBL/GenBank/DDBJ whole genome shotgun (WGS) entry which is preliminary data.</text>
</comment>
<evidence type="ECO:0000313" key="2">
    <source>
        <dbReference type="EMBL" id="CAE8631549.1"/>
    </source>
</evidence>
<name>A0A813H1N4_POLGL</name>
<dbReference type="OrthoDB" id="2678913at2759"/>
<organism evidence="2 3">
    <name type="scientific">Polarella glacialis</name>
    <name type="common">Dinoflagellate</name>
    <dbReference type="NCBI Taxonomy" id="89957"/>
    <lineage>
        <taxon>Eukaryota</taxon>
        <taxon>Sar</taxon>
        <taxon>Alveolata</taxon>
        <taxon>Dinophyceae</taxon>
        <taxon>Suessiales</taxon>
        <taxon>Suessiaceae</taxon>
        <taxon>Polarella</taxon>
    </lineage>
</organism>
<sequence length="1136" mass="120738">MCAGFTKAGFKLHDITGAERCATMLGASSDGVRGTVRGKPVKAWALKEAFIHVANARRVSGKQIEILLGLYVPHALFARSGLSVPRALYSFIRAHYESPVPLWPSAAFECMVIAGLLPILSANLRRPWSATVTATDASEGGQGIVQRQLDLEAVASMGRWGEKWRFRRLPPHEWQPRSRGLATHLHGGSLAAADTANVDHIMSWDDLLHPTEQAVKYLDEALGEWSLRVGFPEVPAAVVQGHWQWVHASPFHFRESITHLEGRALLNAVRRRAKDIANHDSRIVMLCDNFGLVMSIEKGRASDYGILQICRRVGALCLATGITLHVRWVLSEVNPGDPPSRIFNHLLKPKKERPFARRFSADGRSLCKMAGPPNWRAGLSEARSCLSFGGATSGAAGVCSAERSALLGLRLSSKAPPVSGGGSLESSGVKFLSAVRAGAGLGTTRSSANCGQAKPRVSPGARPSNQAGTPAQTRSSTACSPSSRDSWPTDSLRGQVPGEEVSRSVPLCPSGVHRVGEATSCSGSGEHSSARDQHDPVPESSAHRRATFKRWLQVRRSGATQVARAGRSHEGHPAPGPSLPSGLHQSQASTLSAAASVGVPVWLGHGADPPGLCARGSPTAGDVCLLPSSQRGFWSPPPGLELPSCNNRWTPAPHIDTGIVGDWSPHQNKGVRRQRAPRSPDVVGPAGGSALPRPIASRESVLSHPPTDGGHFQKGDRAVGVSANKFVSGSARRRQRRRACAAQGSARGDGSRALGHGGQREALLQGVPSAEVPRPAVTCCPTVLPICRAAPARSSSRADQTPSTASVNAVSSRLSAPRCSPRAVRRGARRLSAPRCSPRGSPGGSPPISASKVRARSLGHEVRDPAAAILSGSGGTAGSGYGQRHLSGASRTRFLELFAGTCRLSQTAADCGIQAESWEIARSQHEDIMTTVNTASLYARLRAGSFCGIWLGVTCGSWTTARRGNPDYSGWPPPLRSPEYIWGLPNLSPADVLRVKAGNRTACWAARFFAAAAKLGVPVCIENPAGSRLWQCPPFKTLISKHKLWIVHQCQFGVPWRKATCLLTANWDLTDVALRCSGKVCSHTGQAHVQLSGSSKGGFLTAAASPYPGPFCTAVINALQQECRDQRLNRLTTLVT</sequence>
<protein>
    <submittedName>
        <fullName evidence="2">Uncharacterized protein</fullName>
    </submittedName>
</protein>
<keyword evidence="3" id="KW-1185">Reference proteome</keyword>
<evidence type="ECO:0000313" key="3">
    <source>
        <dbReference type="Proteomes" id="UP000654075"/>
    </source>
</evidence>
<reference evidence="2" key="1">
    <citation type="submission" date="2021-02" db="EMBL/GenBank/DDBJ databases">
        <authorList>
            <person name="Dougan E. K."/>
            <person name="Rhodes N."/>
            <person name="Thang M."/>
            <person name="Chan C."/>
        </authorList>
    </citation>
    <scope>NUCLEOTIDE SEQUENCE</scope>
</reference>
<feature type="region of interest" description="Disordered" evidence="1">
    <location>
        <begin position="791"/>
        <end position="852"/>
    </location>
</feature>
<feature type="compositionally biased region" description="Basic and acidic residues" evidence="1">
    <location>
        <begin position="528"/>
        <end position="537"/>
    </location>
</feature>
<dbReference type="Proteomes" id="UP000654075">
    <property type="component" value="Unassembled WGS sequence"/>
</dbReference>
<evidence type="ECO:0000256" key="1">
    <source>
        <dbReference type="SAM" id="MobiDB-lite"/>
    </source>
</evidence>
<feature type="region of interest" description="Disordered" evidence="1">
    <location>
        <begin position="658"/>
        <end position="757"/>
    </location>
</feature>
<proteinExistence type="predicted"/>
<accession>A0A813H1N4</accession>
<feature type="region of interest" description="Disordered" evidence="1">
    <location>
        <begin position="442"/>
        <end position="591"/>
    </location>
</feature>
<feature type="compositionally biased region" description="Polar residues" evidence="1">
    <location>
        <begin position="463"/>
        <end position="489"/>
    </location>
</feature>
<feature type="compositionally biased region" description="Low complexity" evidence="1">
    <location>
        <begin position="833"/>
        <end position="851"/>
    </location>
</feature>
<dbReference type="AlphaFoldDB" id="A0A813H1N4"/>